<dbReference type="OrthoDB" id="10036029at2759"/>
<name>A0A3M7STK9_BRAPC</name>
<evidence type="ECO:0000256" key="2">
    <source>
        <dbReference type="ARBA" id="ARBA00022982"/>
    </source>
</evidence>
<dbReference type="PANTHER" id="PTHR34192:SF10">
    <property type="entry name" value="PLASTOCYANIN MAJOR ISOFORM, CHLOROPLASTIC-RELATED"/>
    <property type="match status" value="1"/>
</dbReference>
<protein>
    <submittedName>
        <fullName evidence="3">Uncharacterized protein</fullName>
    </submittedName>
</protein>
<reference evidence="3 4" key="1">
    <citation type="journal article" date="2018" name="Sci. Rep.">
        <title>Genomic signatures of local adaptation to the degree of environmental predictability in rotifers.</title>
        <authorList>
            <person name="Franch-Gras L."/>
            <person name="Hahn C."/>
            <person name="Garcia-Roger E.M."/>
            <person name="Carmona M.J."/>
            <person name="Serra M."/>
            <person name="Gomez A."/>
        </authorList>
    </citation>
    <scope>NUCLEOTIDE SEQUENCE [LARGE SCALE GENOMIC DNA]</scope>
    <source>
        <strain evidence="3">HYR1</strain>
    </source>
</reference>
<dbReference type="Gene3D" id="2.60.40.420">
    <property type="entry name" value="Cupredoxins - blue copper proteins"/>
    <property type="match status" value="3"/>
</dbReference>
<accession>A0A3M7STK9</accession>
<dbReference type="Proteomes" id="UP000276133">
    <property type="component" value="Unassembled WGS sequence"/>
</dbReference>
<evidence type="ECO:0000313" key="3">
    <source>
        <dbReference type="EMBL" id="RNA39086.1"/>
    </source>
</evidence>
<evidence type="ECO:0000256" key="1">
    <source>
        <dbReference type="ARBA" id="ARBA00022448"/>
    </source>
</evidence>
<dbReference type="AlphaFoldDB" id="A0A3M7STK9"/>
<sequence length="642" mass="73245">MTANRKLNEVLIREDGFSKTEVSISEGETVLFCPKKSSEHLSFEKIGLIQVVNDDSGNNLHPVVGGYHYESVDTKIAIKFRIIGEFLFKLIDHPSNYVTCKIKVFEERPLNVIIGEEGFQPKSLKIDEGTSIRWSWSKLPVPHTIFESSVCESHYALERKSQNLVIPSLTSDYTRKFENPGVYYFQAENKSGDLGDLCVVEVQPSFREHTVELLDNKFSPARVTIEEGDIVWFHWNKAKCSKKHCIYQIHLPSPDHPVDKAYLPVKNGFKWTSPTRNGMVCHKFEKCGVYYYGDICGNECASYIGIIAVKPKSSNEYLNYSEDSKKFDQSVVTVESGDYIWFKWPKSIPVSIRLDDMSLISERGRKKNRNDTELHKNDPLAIQKSGVYTFRINSAGCYYFNVQSDGSTYSITVISSSVQNDHKVVITDSEAQPSILNIYPDDRVWFVWDDTKRPHNVRQVNHANKSVPGGFISGSLMESPGAYIESFTTSGIFYFTSDNCRKILGAIAVFPEPTIHVVQVNERNMSPDPIVVYQNDVVIWKFDFDQTSDVVLVKKEDDLVSYSKIARDIVPRRYLSYSFRNPGIYHFASPSFDMTVKPEFLEKVNAFEKTVLSTVIVDSKEEYNTVHVDKKGFYPDLINIEV</sequence>
<dbReference type="InterPro" id="IPR008972">
    <property type="entry name" value="Cupredoxin"/>
</dbReference>
<evidence type="ECO:0000313" key="4">
    <source>
        <dbReference type="Proteomes" id="UP000276133"/>
    </source>
</evidence>
<feature type="non-terminal residue" evidence="3">
    <location>
        <position position="642"/>
    </location>
</feature>
<proteinExistence type="predicted"/>
<dbReference type="EMBL" id="REGN01000791">
    <property type="protein sequence ID" value="RNA39086.1"/>
    <property type="molecule type" value="Genomic_DNA"/>
</dbReference>
<dbReference type="SUPFAM" id="SSF49503">
    <property type="entry name" value="Cupredoxins"/>
    <property type="match status" value="2"/>
</dbReference>
<comment type="caution">
    <text evidence="3">The sequence shown here is derived from an EMBL/GenBank/DDBJ whole genome shotgun (WGS) entry which is preliminary data.</text>
</comment>
<organism evidence="3 4">
    <name type="scientific">Brachionus plicatilis</name>
    <name type="common">Marine rotifer</name>
    <name type="synonym">Brachionus muelleri</name>
    <dbReference type="NCBI Taxonomy" id="10195"/>
    <lineage>
        <taxon>Eukaryota</taxon>
        <taxon>Metazoa</taxon>
        <taxon>Spiralia</taxon>
        <taxon>Gnathifera</taxon>
        <taxon>Rotifera</taxon>
        <taxon>Eurotatoria</taxon>
        <taxon>Monogononta</taxon>
        <taxon>Pseudotrocha</taxon>
        <taxon>Ploima</taxon>
        <taxon>Brachionidae</taxon>
        <taxon>Brachionus</taxon>
    </lineage>
</organism>
<keyword evidence="2" id="KW-0249">Electron transport</keyword>
<gene>
    <name evidence="3" type="ORF">BpHYR1_016858</name>
</gene>
<dbReference type="PANTHER" id="PTHR34192">
    <property type="entry name" value="PLASTOCYANIN MAJOR ISOFORM, CHLOROPLASTIC-RELATED"/>
    <property type="match status" value="1"/>
</dbReference>
<keyword evidence="4" id="KW-1185">Reference proteome</keyword>
<keyword evidence="1" id="KW-0813">Transport</keyword>